<reference evidence="8 9" key="1">
    <citation type="journal article" date="2011" name="J. Bacteriol.">
        <title>Genome sequence of the 1,4-dioxane-degrading Pseudonocardia dioxanivorans strain CB1190.</title>
        <authorList>
            <person name="Sales C.M."/>
            <person name="Mahendra S."/>
            <person name="Grostern A."/>
            <person name="Parales R.E."/>
            <person name="Goodwin L.A."/>
            <person name="Woyke T."/>
            <person name="Nolan M."/>
            <person name="Lapidus A."/>
            <person name="Chertkov O."/>
            <person name="Ovchinnikova G."/>
            <person name="Sczyrba A."/>
            <person name="Alvarez-Cohen L."/>
        </authorList>
    </citation>
    <scope>NUCLEOTIDE SEQUENCE [LARGE SCALE GENOMIC DNA]</scope>
    <source>
        <strain evidence="9">ATCC 55486 / DSM 44775 / JCM 13855 / CB1190</strain>
    </source>
</reference>
<feature type="transmembrane region" description="Helical" evidence="7">
    <location>
        <begin position="34"/>
        <end position="52"/>
    </location>
</feature>
<dbReference type="PANTHER" id="PTHR32196:SF63">
    <property type="entry name" value="INNER MEMBRANE ABC TRANSPORTER PERMEASE PROTEIN YJFF"/>
    <property type="match status" value="1"/>
</dbReference>
<dbReference type="GO" id="GO:0022857">
    <property type="term" value="F:transmembrane transporter activity"/>
    <property type="evidence" value="ECO:0007669"/>
    <property type="project" value="InterPro"/>
</dbReference>
<feature type="transmembrane region" description="Helical" evidence="7">
    <location>
        <begin position="146"/>
        <end position="163"/>
    </location>
</feature>
<feature type="transmembrane region" description="Helical" evidence="7">
    <location>
        <begin position="183"/>
        <end position="204"/>
    </location>
</feature>
<dbReference type="HOGENOM" id="CLU_028880_3_3_11"/>
<dbReference type="EMBL" id="CP002593">
    <property type="protein sequence ID" value="AEA25386.1"/>
    <property type="molecule type" value="Genomic_DNA"/>
</dbReference>
<keyword evidence="5 7" id="KW-0472">Membrane</keyword>
<keyword evidence="4 7" id="KW-1133">Transmembrane helix</keyword>
<dbReference type="GO" id="GO:0005886">
    <property type="term" value="C:plasma membrane"/>
    <property type="evidence" value="ECO:0007669"/>
    <property type="project" value="UniProtKB-SubCell"/>
</dbReference>
<proteinExistence type="predicted"/>
<evidence type="ECO:0000256" key="7">
    <source>
        <dbReference type="SAM" id="Phobius"/>
    </source>
</evidence>
<comment type="subcellular location">
    <subcellularLocation>
        <location evidence="1">Cell membrane</location>
        <topology evidence="1">Multi-pass membrane protein</topology>
    </subcellularLocation>
</comment>
<dbReference type="KEGG" id="pdx:Psed_3190"/>
<feature type="transmembrane region" description="Helical" evidence="7">
    <location>
        <begin position="68"/>
        <end position="86"/>
    </location>
</feature>
<sequence length="366" mass="37611">MTVSEEQVTAGALAEPPAGPRRSILTRRGGPNDLLRSALPLVVVIIALSLFTNSHNASFLTGDNIDNILVQSAVLGILVVGQTFLIIGGEVDLSVGSMVSFTSVLGAWMYTHGWSPVVVAVTLLVVGTGVGLLWGLLVAHVGVPSFILTVGGLGFFSSLALILSQNRPISVASVLGNLGFATWLGLPALAVIFLAVCVVGAVVLHSTRFGRQVFAVGSSEQTAFLAGLPTKRIKVTLFVVNGLLVGLAGIVQLARLSAGDPTSGAGLELSCIAAVVLGGAALTGGRGSMIGGLLGTLLFGVISASLVFLNIGGSWKDFVTGAVLIFAVTMAAASYKRGRRSTDTARTRRRLLSPATGNSTTRTPRR</sequence>
<keyword evidence="9" id="KW-1185">Reference proteome</keyword>
<evidence type="ECO:0000256" key="5">
    <source>
        <dbReference type="ARBA" id="ARBA00023136"/>
    </source>
</evidence>
<dbReference type="eggNOG" id="COG1172">
    <property type="taxonomic scope" value="Bacteria"/>
</dbReference>
<evidence type="ECO:0000256" key="2">
    <source>
        <dbReference type="ARBA" id="ARBA00022475"/>
    </source>
</evidence>
<dbReference type="STRING" id="675635.Psed_3190"/>
<evidence type="ECO:0000313" key="8">
    <source>
        <dbReference type="EMBL" id="AEA25386.1"/>
    </source>
</evidence>
<organism evidence="8 9">
    <name type="scientific">Pseudonocardia dioxanivorans (strain ATCC 55486 / DSM 44775 / JCM 13855 / CB1190)</name>
    <dbReference type="NCBI Taxonomy" id="675635"/>
    <lineage>
        <taxon>Bacteria</taxon>
        <taxon>Bacillati</taxon>
        <taxon>Actinomycetota</taxon>
        <taxon>Actinomycetes</taxon>
        <taxon>Pseudonocardiales</taxon>
        <taxon>Pseudonocardiaceae</taxon>
        <taxon>Pseudonocardia</taxon>
    </lineage>
</organism>
<feature type="compositionally biased region" description="Polar residues" evidence="6">
    <location>
        <begin position="355"/>
        <end position="366"/>
    </location>
</feature>
<dbReference type="CDD" id="cd06579">
    <property type="entry name" value="TM_PBP1_transp_AraH_like"/>
    <property type="match status" value="1"/>
</dbReference>
<evidence type="ECO:0000256" key="6">
    <source>
        <dbReference type="SAM" id="MobiDB-lite"/>
    </source>
</evidence>
<feature type="transmembrane region" description="Helical" evidence="7">
    <location>
        <begin position="235"/>
        <end position="253"/>
    </location>
</feature>
<feature type="region of interest" description="Disordered" evidence="6">
    <location>
        <begin position="1"/>
        <end position="22"/>
    </location>
</feature>
<evidence type="ECO:0000256" key="4">
    <source>
        <dbReference type="ARBA" id="ARBA00022989"/>
    </source>
</evidence>
<feature type="transmembrane region" description="Helical" evidence="7">
    <location>
        <begin position="290"/>
        <end position="312"/>
    </location>
</feature>
<dbReference type="Proteomes" id="UP000007809">
    <property type="component" value="Chromosome"/>
</dbReference>
<dbReference type="OrthoDB" id="9808136at2"/>
<feature type="transmembrane region" description="Helical" evidence="7">
    <location>
        <begin position="318"/>
        <end position="335"/>
    </location>
</feature>
<dbReference type="RefSeq" id="WP_013675307.1">
    <property type="nucleotide sequence ID" value="NC_015312.1"/>
</dbReference>
<feature type="transmembrane region" description="Helical" evidence="7">
    <location>
        <begin position="117"/>
        <end position="139"/>
    </location>
</feature>
<gene>
    <name evidence="8" type="ordered locus">Psed_3190</name>
</gene>
<dbReference type="InterPro" id="IPR001851">
    <property type="entry name" value="ABC_transp_permease"/>
</dbReference>
<feature type="transmembrane region" description="Helical" evidence="7">
    <location>
        <begin position="265"/>
        <end position="283"/>
    </location>
</feature>
<feature type="region of interest" description="Disordered" evidence="6">
    <location>
        <begin position="339"/>
        <end position="366"/>
    </location>
</feature>
<accession>F4CUJ6</accession>
<evidence type="ECO:0000256" key="3">
    <source>
        <dbReference type="ARBA" id="ARBA00022692"/>
    </source>
</evidence>
<protein>
    <submittedName>
        <fullName evidence="8">ABC-type transporter, integral membrane subunit</fullName>
    </submittedName>
</protein>
<name>F4CUJ6_PSEUX</name>
<keyword evidence="3 7" id="KW-0812">Transmembrane</keyword>
<dbReference type="PANTHER" id="PTHR32196">
    <property type="entry name" value="ABC TRANSPORTER PERMEASE PROTEIN YPHD-RELATED-RELATED"/>
    <property type="match status" value="1"/>
</dbReference>
<evidence type="ECO:0000313" key="9">
    <source>
        <dbReference type="Proteomes" id="UP000007809"/>
    </source>
</evidence>
<evidence type="ECO:0000256" key="1">
    <source>
        <dbReference type="ARBA" id="ARBA00004651"/>
    </source>
</evidence>
<keyword evidence="2" id="KW-1003">Cell membrane</keyword>
<dbReference type="AlphaFoldDB" id="F4CUJ6"/>
<dbReference type="Pfam" id="PF02653">
    <property type="entry name" value="BPD_transp_2"/>
    <property type="match status" value="1"/>
</dbReference>